<dbReference type="Proteomes" id="UP000076842">
    <property type="component" value="Unassembled WGS sequence"/>
</dbReference>
<dbReference type="InParanoid" id="A0A165CYX9"/>
<gene>
    <name evidence="2" type="ORF">CALCODRAFT_503226</name>
</gene>
<evidence type="ECO:0000313" key="2">
    <source>
        <dbReference type="EMBL" id="KZT51705.1"/>
    </source>
</evidence>
<organism evidence="2 3">
    <name type="scientific">Calocera cornea HHB12733</name>
    <dbReference type="NCBI Taxonomy" id="1353952"/>
    <lineage>
        <taxon>Eukaryota</taxon>
        <taxon>Fungi</taxon>
        <taxon>Dikarya</taxon>
        <taxon>Basidiomycota</taxon>
        <taxon>Agaricomycotina</taxon>
        <taxon>Dacrymycetes</taxon>
        <taxon>Dacrymycetales</taxon>
        <taxon>Dacrymycetaceae</taxon>
        <taxon>Calocera</taxon>
    </lineage>
</organism>
<protein>
    <submittedName>
        <fullName evidence="2">Uncharacterized protein</fullName>
    </submittedName>
</protein>
<feature type="transmembrane region" description="Helical" evidence="1">
    <location>
        <begin position="59"/>
        <end position="77"/>
    </location>
</feature>
<proteinExistence type="predicted"/>
<dbReference type="EMBL" id="KV424095">
    <property type="protein sequence ID" value="KZT51705.1"/>
    <property type="molecule type" value="Genomic_DNA"/>
</dbReference>
<feature type="non-terminal residue" evidence="2">
    <location>
        <position position="239"/>
    </location>
</feature>
<accession>A0A165CYX9</accession>
<reference evidence="2 3" key="1">
    <citation type="journal article" date="2016" name="Mol. Biol. Evol.">
        <title>Comparative Genomics of Early-Diverging Mushroom-Forming Fungi Provides Insights into the Origins of Lignocellulose Decay Capabilities.</title>
        <authorList>
            <person name="Nagy L.G."/>
            <person name="Riley R."/>
            <person name="Tritt A."/>
            <person name="Adam C."/>
            <person name="Daum C."/>
            <person name="Floudas D."/>
            <person name="Sun H."/>
            <person name="Yadav J.S."/>
            <person name="Pangilinan J."/>
            <person name="Larsson K.H."/>
            <person name="Matsuura K."/>
            <person name="Barry K."/>
            <person name="Labutti K."/>
            <person name="Kuo R."/>
            <person name="Ohm R.A."/>
            <person name="Bhattacharya S.S."/>
            <person name="Shirouzu T."/>
            <person name="Yoshinaga Y."/>
            <person name="Martin F.M."/>
            <person name="Grigoriev I.V."/>
            <person name="Hibbett D.S."/>
        </authorList>
    </citation>
    <scope>NUCLEOTIDE SEQUENCE [LARGE SCALE GENOMIC DNA]</scope>
    <source>
        <strain evidence="2 3">HHB12733</strain>
    </source>
</reference>
<keyword evidence="1" id="KW-0472">Membrane</keyword>
<name>A0A165CYX9_9BASI</name>
<sequence>MATMLLRLFRTSSSTSDSPKEINFPRLPPLLFLLSLLVRRIYPTHTVRRYPPTSSLSIMFGPIGIFSVLLIVGSMAAPTRLARQTAQNGTIELVHDEARHSYTILATLDPTNYTNTFGMHELAYSADSDLYALLNFYVTSETPEDGNTTYYTIHSDVVSASDPLPIFPSLTNITIVNVAPQYFPDHELYIFSTDINGQPAMSGQYNSNTQVLEGYDFEASLTENLNVTGVVRAVSGDII</sequence>
<keyword evidence="3" id="KW-1185">Reference proteome</keyword>
<keyword evidence="1" id="KW-0812">Transmembrane</keyword>
<dbReference type="AlphaFoldDB" id="A0A165CYX9"/>
<evidence type="ECO:0000313" key="3">
    <source>
        <dbReference type="Proteomes" id="UP000076842"/>
    </source>
</evidence>
<evidence type="ECO:0000256" key="1">
    <source>
        <dbReference type="SAM" id="Phobius"/>
    </source>
</evidence>
<keyword evidence="1" id="KW-1133">Transmembrane helix</keyword>